<comment type="caution">
    <text evidence="1">The sequence shown here is derived from an EMBL/GenBank/DDBJ whole genome shotgun (WGS) entry which is preliminary data.</text>
</comment>
<dbReference type="AlphaFoldDB" id="A0A8J5FHQ7"/>
<reference evidence="1 2" key="1">
    <citation type="submission" date="2020-08" db="EMBL/GenBank/DDBJ databases">
        <title>Plant Genome Project.</title>
        <authorList>
            <person name="Zhang R.-G."/>
        </authorList>
    </citation>
    <scope>NUCLEOTIDE SEQUENCE [LARGE SCALE GENOMIC DNA]</scope>
    <source>
        <tissue evidence="1">Rhizome</tissue>
    </source>
</reference>
<gene>
    <name evidence="1" type="ORF">ZIOFF_057021</name>
</gene>
<dbReference type="Proteomes" id="UP000734854">
    <property type="component" value="Unassembled WGS sequence"/>
</dbReference>
<dbReference type="Pfam" id="PF05910">
    <property type="entry name" value="DUF868"/>
    <property type="match status" value="1"/>
</dbReference>
<organism evidence="1 2">
    <name type="scientific">Zingiber officinale</name>
    <name type="common">Ginger</name>
    <name type="synonym">Amomum zingiber</name>
    <dbReference type="NCBI Taxonomy" id="94328"/>
    <lineage>
        <taxon>Eukaryota</taxon>
        <taxon>Viridiplantae</taxon>
        <taxon>Streptophyta</taxon>
        <taxon>Embryophyta</taxon>
        <taxon>Tracheophyta</taxon>
        <taxon>Spermatophyta</taxon>
        <taxon>Magnoliopsida</taxon>
        <taxon>Liliopsida</taxon>
        <taxon>Zingiberales</taxon>
        <taxon>Zingiberaceae</taxon>
        <taxon>Zingiber</taxon>
    </lineage>
</organism>
<proteinExistence type="predicted"/>
<sequence length="125" mass="14144">MVSRREQVSQREHVPSETLYSTKLALVDSGKEHEIMIRCKGDELNAKESELYVEVNKKEVVSVRRLRWNFKGNQAIFIYGSSRLESVVIVACPTRLRSRQIAAGIEAWPSGWPAAERVASGDEAR</sequence>
<evidence type="ECO:0000313" key="1">
    <source>
        <dbReference type="EMBL" id="KAG6488262.1"/>
    </source>
</evidence>
<name>A0A8J5FHQ7_ZINOF</name>
<accession>A0A8J5FHQ7</accession>
<evidence type="ECO:0000313" key="2">
    <source>
        <dbReference type="Proteomes" id="UP000734854"/>
    </source>
</evidence>
<dbReference type="InterPro" id="IPR008586">
    <property type="entry name" value="DUF868_pln"/>
</dbReference>
<keyword evidence="2" id="KW-1185">Reference proteome</keyword>
<dbReference type="EMBL" id="JACMSC010000015">
    <property type="protein sequence ID" value="KAG6488262.1"/>
    <property type="molecule type" value="Genomic_DNA"/>
</dbReference>
<dbReference type="PANTHER" id="PTHR31972:SF48">
    <property type="entry name" value="OS04G0407500 PROTEIN"/>
    <property type="match status" value="1"/>
</dbReference>
<protein>
    <submittedName>
        <fullName evidence="1">Uncharacterized protein</fullName>
    </submittedName>
</protein>
<dbReference type="PANTHER" id="PTHR31972">
    <property type="entry name" value="EXPRESSED PROTEIN"/>
    <property type="match status" value="1"/>
</dbReference>